<dbReference type="PROSITE" id="PS51257">
    <property type="entry name" value="PROKAR_LIPOPROTEIN"/>
    <property type="match status" value="1"/>
</dbReference>
<comment type="caution">
    <text evidence="1">The sequence shown here is derived from an EMBL/GenBank/DDBJ whole genome shotgun (WGS) entry which is preliminary data.</text>
</comment>
<protein>
    <submittedName>
        <fullName evidence="1">Uncharacterized protein</fullName>
    </submittedName>
</protein>
<dbReference type="RefSeq" id="WP_146151630.1">
    <property type="nucleotide sequence ID" value="NZ_PYAS01000023.1"/>
</dbReference>
<proteinExistence type="predicted"/>
<dbReference type="AlphaFoldDB" id="A0A2P8FGI2"/>
<organism evidence="1 2">
    <name type="scientific">Dyadobacter jiangsuensis</name>
    <dbReference type="NCBI Taxonomy" id="1591085"/>
    <lineage>
        <taxon>Bacteria</taxon>
        <taxon>Pseudomonadati</taxon>
        <taxon>Bacteroidota</taxon>
        <taxon>Cytophagia</taxon>
        <taxon>Cytophagales</taxon>
        <taxon>Spirosomataceae</taxon>
        <taxon>Dyadobacter</taxon>
    </lineage>
</organism>
<keyword evidence="2" id="KW-1185">Reference proteome</keyword>
<name>A0A2P8FGI2_9BACT</name>
<accession>A0A2P8FGI2</accession>
<gene>
    <name evidence="1" type="ORF">CLV60_12362</name>
</gene>
<evidence type="ECO:0000313" key="2">
    <source>
        <dbReference type="Proteomes" id="UP000241964"/>
    </source>
</evidence>
<reference evidence="1 2" key="1">
    <citation type="submission" date="2018-03" db="EMBL/GenBank/DDBJ databases">
        <title>Genomic Encyclopedia of Archaeal and Bacterial Type Strains, Phase II (KMG-II): from individual species to whole genera.</title>
        <authorList>
            <person name="Goeker M."/>
        </authorList>
    </citation>
    <scope>NUCLEOTIDE SEQUENCE [LARGE SCALE GENOMIC DNA]</scope>
    <source>
        <strain evidence="1 2">DSM 29057</strain>
    </source>
</reference>
<dbReference type="OrthoDB" id="2449873at2"/>
<dbReference type="EMBL" id="PYAS01000023">
    <property type="protein sequence ID" value="PSL20818.1"/>
    <property type="molecule type" value="Genomic_DNA"/>
</dbReference>
<sequence length="177" mass="20270">MRTTGNFNNCERLFKNILHCLLACMMGFGLVSCNEEDHQQQLPDVVEQELDRVRQSVTVYRDLKKAITAGYDHEVTGYRSQMGYHYLNAALLDDKFELQKPEILIYAPFEGDSMKLVAVEYATPIADIKNPPAVPEGFTGKLDEWEINTEFNLWTLHAWVELENSHGIFAPHNPKLP</sequence>
<evidence type="ECO:0000313" key="1">
    <source>
        <dbReference type="EMBL" id="PSL20818.1"/>
    </source>
</evidence>
<dbReference type="Proteomes" id="UP000241964">
    <property type="component" value="Unassembled WGS sequence"/>
</dbReference>